<dbReference type="InterPro" id="IPR017930">
    <property type="entry name" value="Myb_dom"/>
</dbReference>
<accession>A0A6J5WL61</accession>
<keyword evidence="6" id="KW-0539">Nucleus</keyword>
<dbReference type="GO" id="GO:0005634">
    <property type="term" value="C:nucleus"/>
    <property type="evidence" value="ECO:0007669"/>
    <property type="project" value="UniProtKB-SubCell"/>
</dbReference>
<feature type="compositionally biased region" description="Polar residues" evidence="7">
    <location>
        <begin position="366"/>
        <end position="375"/>
    </location>
</feature>
<organism evidence="10 11">
    <name type="scientific">Prunus armeniaca</name>
    <name type="common">Apricot</name>
    <name type="synonym">Armeniaca vulgaris</name>
    <dbReference type="NCBI Taxonomy" id="36596"/>
    <lineage>
        <taxon>Eukaryota</taxon>
        <taxon>Viridiplantae</taxon>
        <taxon>Streptophyta</taxon>
        <taxon>Embryophyta</taxon>
        <taxon>Tracheophyta</taxon>
        <taxon>Spermatophyta</taxon>
        <taxon>Magnoliopsida</taxon>
        <taxon>eudicotyledons</taxon>
        <taxon>Gunneridae</taxon>
        <taxon>Pentapetalae</taxon>
        <taxon>rosids</taxon>
        <taxon>fabids</taxon>
        <taxon>Rosales</taxon>
        <taxon>Rosaceae</taxon>
        <taxon>Amygdaloideae</taxon>
        <taxon>Amygdaleae</taxon>
        <taxon>Prunus</taxon>
    </lineage>
</organism>
<dbReference type="EMBL" id="CAEKKB010000003">
    <property type="protein sequence ID" value="CAB4302430.1"/>
    <property type="molecule type" value="Genomic_DNA"/>
</dbReference>
<keyword evidence="5" id="KW-0804">Transcription</keyword>
<dbReference type="AlphaFoldDB" id="A0A6J5WL61"/>
<reference evidence="11" key="1">
    <citation type="journal article" date="2020" name="Genome Biol.">
        <title>Gamete binning: chromosome-level and haplotype-resolved genome assembly enabled by high-throughput single-cell sequencing of gamete genomes.</title>
        <authorList>
            <person name="Campoy J.A."/>
            <person name="Sun H."/>
            <person name="Goel M."/>
            <person name="Jiao W.-B."/>
            <person name="Folz-Donahue K."/>
            <person name="Wang N."/>
            <person name="Rubio M."/>
            <person name="Liu C."/>
            <person name="Kukat C."/>
            <person name="Ruiz D."/>
            <person name="Huettel B."/>
            <person name="Schneeberger K."/>
        </authorList>
    </citation>
    <scope>NUCLEOTIDE SEQUENCE [LARGE SCALE GENOMIC DNA]</scope>
    <source>
        <strain evidence="11">cv. Rojo Pasion</strain>
    </source>
</reference>
<evidence type="ECO:0000256" key="1">
    <source>
        <dbReference type="ARBA" id="ARBA00004123"/>
    </source>
</evidence>
<dbReference type="GO" id="GO:0003700">
    <property type="term" value="F:DNA-binding transcription factor activity"/>
    <property type="evidence" value="ECO:0007669"/>
    <property type="project" value="InterPro"/>
</dbReference>
<dbReference type="SUPFAM" id="SSF46689">
    <property type="entry name" value="Homeodomain-like"/>
    <property type="match status" value="1"/>
</dbReference>
<feature type="domain" description="Myb-like" evidence="8">
    <location>
        <begin position="88"/>
        <end position="138"/>
    </location>
</feature>
<evidence type="ECO:0000256" key="6">
    <source>
        <dbReference type="ARBA" id="ARBA00023242"/>
    </source>
</evidence>
<comment type="subcellular location">
    <subcellularLocation>
        <location evidence="1">Nucleus</location>
    </subcellularLocation>
</comment>
<feature type="region of interest" description="Disordered" evidence="7">
    <location>
        <begin position="17"/>
        <end position="36"/>
    </location>
</feature>
<feature type="domain" description="HTH myb-type" evidence="9">
    <location>
        <begin position="92"/>
        <end position="142"/>
    </location>
</feature>
<dbReference type="Gene3D" id="1.10.10.60">
    <property type="entry name" value="Homeodomain-like"/>
    <property type="match status" value="2"/>
</dbReference>
<dbReference type="PANTHER" id="PTHR45675">
    <property type="entry name" value="MYB TRANSCRIPTION FACTOR-RELATED-RELATED"/>
    <property type="match status" value="1"/>
</dbReference>
<dbReference type="InterPro" id="IPR009057">
    <property type="entry name" value="Homeodomain-like_sf"/>
</dbReference>
<name>A0A6J5WL61_PRUAR</name>
<keyword evidence="11" id="KW-1185">Reference proteome</keyword>
<dbReference type="SMART" id="SM00717">
    <property type="entry name" value="SANT"/>
    <property type="match status" value="2"/>
</dbReference>
<protein>
    <submittedName>
        <fullName evidence="10">Uncharacterized protein</fullName>
    </submittedName>
</protein>
<feature type="compositionally biased region" description="Gly residues" evidence="7">
    <location>
        <begin position="422"/>
        <end position="437"/>
    </location>
</feature>
<keyword evidence="3" id="KW-0805">Transcription regulation</keyword>
<evidence type="ECO:0000256" key="3">
    <source>
        <dbReference type="ARBA" id="ARBA00023015"/>
    </source>
</evidence>
<dbReference type="FunFam" id="1.10.10.60:FF:000011">
    <property type="entry name" value="Myb transcription factor"/>
    <property type="match status" value="1"/>
</dbReference>
<sequence length="444" mass="49287">MDMADVHVHDHVRAGYGSSAAPAEIHDQIPSEEEDVDLRKGPWTVEEDSVLFDYINTHGEGRWNSLARHAGLKRTGKSCRLRWLNYLRPSVRRGNITLQEQLLILQLHSRWGNRWSKIAEYLPGRTDNEIKNYWRTRVQKQAKQLKCDVNSKQFQDAMRYVWIPRLIERIQALPQSLAGQPSTESTGLTTASESQYWIDSNFLPETSGSTSSESSDQLQVCSIPDPTTTDQFMNNPSTNQYGSDNGSGCYQYGTNSDFPGFEQSNYWSSNGGDLSVENLWNEENIWGKKEEKIKEDWGTYWQPYLPVVLRDEINSMASLMGAGALTAATLEDEAALSLRLVFLPREPLSLRRNRLSPSTVAVHPSLTPSLTSTRGSGEDGQLGIGNNEEKEWVPNASISLGMMGSYGNQGAMQGGYPNPQIGQGGSGRGQHGVGQSGGAPYLGH</sequence>
<evidence type="ECO:0000256" key="7">
    <source>
        <dbReference type="SAM" id="MobiDB-lite"/>
    </source>
</evidence>
<evidence type="ECO:0000256" key="2">
    <source>
        <dbReference type="ARBA" id="ARBA00022737"/>
    </source>
</evidence>
<evidence type="ECO:0000259" key="8">
    <source>
        <dbReference type="PROSITE" id="PS50090"/>
    </source>
</evidence>
<dbReference type="GO" id="GO:0043565">
    <property type="term" value="F:sequence-specific DNA binding"/>
    <property type="evidence" value="ECO:0007669"/>
    <property type="project" value="InterPro"/>
</dbReference>
<evidence type="ECO:0000259" key="9">
    <source>
        <dbReference type="PROSITE" id="PS51294"/>
    </source>
</evidence>
<dbReference type="CDD" id="cd00167">
    <property type="entry name" value="SANT"/>
    <property type="match status" value="1"/>
</dbReference>
<evidence type="ECO:0000256" key="5">
    <source>
        <dbReference type="ARBA" id="ARBA00023163"/>
    </source>
</evidence>
<dbReference type="FunFam" id="1.10.10.60:FF:000107">
    <property type="entry name" value="MYB transcription factor"/>
    <property type="match status" value="1"/>
</dbReference>
<gene>
    <name evidence="10" type="ORF">ORAREDHAP_LOCUS18208</name>
</gene>
<feature type="domain" description="Myb-like" evidence="8">
    <location>
        <begin position="35"/>
        <end position="87"/>
    </location>
</feature>
<evidence type="ECO:0000313" key="10">
    <source>
        <dbReference type="EMBL" id="CAB4302430.1"/>
    </source>
</evidence>
<evidence type="ECO:0000256" key="4">
    <source>
        <dbReference type="ARBA" id="ARBA00023125"/>
    </source>
</evidence>
<dbReference type="OrthoDB" id="2143914at2759"/>
<proteinExistence type="predicted"/>
<dbReference type="PROSITE" id="PS50090">
    <property type="entry name" value="MYB_LIKE"/>
    <property type="match status" value="2"/>
</dbReference>
<dbReference type="PANTHER" id="PTHR45675:SF31">
    <property type="entry name" value="MYB TRANSCRIPTION FACTOR"/>
    <property type="match status" value="1"/>
</dbReference>
<feature type="domain" description="HTH myb-type" evidence="9">
    <location>
        <begin position="35"/>
        <end position="91"/>
    </location>
</feature>
<feature type="region of interest" description="Disordered" evidence="7">
    <location>
        <begin position="411"/>
        <end position="444"/>
    </location>
</feature>
<keyword evidence="2" id="KW-0677">Repeat</keyword>
<dbReference type="PROSITE" id="PS51294">
    <property type="entry name" value="HTH_MYB"/>
    <property type="match status" value="2"/>
</dbReference>
<dbReference type="InterPro" id="IPR044676">
    <property type="entry name" value="EOBI/EOBII-like_plant"/>
</dbReference>
<evidence type="ECO:0000313" key="11">
    <source>
        <dbReference type="Proteomes" id="UP000507245"/>
    </source>
</evidence>
<dbReference type="Proteomes" id="UP000507245">
    <property type="component" value="Unassembled WGS sequence"/>
</dbReference>
<dbReference type="Pfam" id="PF00249">
    <property type="entry name" value="Myb_DNA-binding"/>
    <property type="match status" value="2"/>
</dbReference>
<keyword evidence="4" id="KW-0238">DNA-binding</keyword>
<dbReference type="InterPro" id="IPR001005">
    <property type="entry name" value="SANT/Myb"/>
</dbReference>
<feature type="region of interest" description="Disordered" evidence="7">
    <location>
        <begin position="360"/>
        <end position="387"/>
    </location>
</feature>